<dbReference type="RefSeq" id="WP_090875054.1">
    <property type="nucleotide sequence ID" value="NZ_FMXQ01000002.1"/>
</dbReference>
<dbReference type="Proteomes" id="UP000199071">
    <property type="component" value="Unassembled WGS sequence"/>
</dbReference>
<feature type="domain" description="HIT" evidence="4">
    <location>
        <begin position="11"/>
        <end position="126"/>
    </location>
</feature>
<dbReference type="AlphaFoldDB" id="A0A1G6AVG0"/>
<dbReference type="PRINTS" id="PR00332">
    <property type="entry name" value="HISTRIAD"/>
</dbReference>
<organism evidence="5 6">
    <name type="scientific">Bauldia litoralis</name>
    <dbReference type="NCBI Taxonomy" id="665467"/>
    <lineage>
        <taxon>Bacteria</taxon>
        <taxon>Pseudomonadati</taxon>
        <taxon>Pseudomonadota</taxon>
        <taxon>Alphaproteobacteria</taxon>
        <taxon>Hyphomicrobiales</taxon>
        <taxon>Kaistiaceae</taxon>
        <taxon>Bauldia</taxon>
    </lineage>
</organism>
<dbReference type="PROSITE" id="PS51084">
    <property type="entry name" value="HIT_2"/>
    <property type="match status" value="1"/>
</dbReference>
<dbReference type="InterPro" id="IPR001310">
    <property type="entry name" value="Histidine_triad_HIT"/>
</dbReference>
<proteinExistence type="predicted"/>
<dbReference type="CDD" id="cd01277">
    <property type="entry name" value="HINT_subgroup"/>
    <property type="match status" value="1"/>
</dbReference>
<keyword evidence="6" id="KW-1185">Reference proteome</keyword>
<evidence type="ECO:0000313" key="6">
    <source>
        <dbReference type="Proteomes" id="UP000199071"/>
    </source>
</evidence>
<feature type="short sequence motif" description="Histidine triad motif" evidence="2 3">
    <location>
        <begin position="103"/>
        <end position="107"/>
    </location>
</feature>
<dbReference type="PANTHER" id="PTHR46648">
    <property type="entry name" value="HIT FAMILY PROTEIN 1"/>
    <property type="match status" value="1"/>
</dbReference>
<sequence length="148" mass="15588">MSAQAYDDQNIFARILRGEIPAHKVYEDDAAIAIMDVMPQGRGHTLVIPKSPSRNLLDADTASLGGLAQAVQTVARAVKAAFDADGVTITQFNEAPAGQSVFHLHVHVIPRFEGVALRPHSGDMEADDVLAAGAEKIRAALPAGSPTP</sequence>
<dbReference type="InterPro" id="IPR036265">
    <property type="entry name" value="HIT-like_sf"/>
</dbReference>
<evidence type="ECO:0000256" key="2">
    <source>
        <dbReference type="PIRSR" id="PIRSR601310-3"/>
    </source>
</evidence>
<evidence type="ECO:0000256" key="3">
    <source>
        <dbReference type="PROSITE-ProRule" id="PRU00464"/>
    </source>
</evidence>
<dbReference type="Pfam" id="PF01230">
    <property type="entry name" value="HIT"/>
    <property type="match status" value="1"/>
</dbReference>
<dbReference type="GO" id="GO:0009117">
    <property type="term" value="P:nucleotide metabolic process"/>
    <property type="evidence" value="ECO:0007669"/>
    <property type="project" value="TreeGrafter"/>
</dbReference>
<dbReference type="GO" id="GO:0003824">
    <property type="term" value="F:catalytic activity"/>
    <property type="evidence" value="ECO:0007669"/>
    <property type="project" value="InterPro"/>
</dbReference>
<dbReference type="PANTHER" id="PTHR46648:SF1">
    <property type="entry name" value="ADENOSINE 5'-MONOPHOSPHORAMIDASE HNT1"/>
    <property type="match status" value="1"/>
</dbReference>
<protein>
    <submittedName>
        <fullName evidence="5">Histidine triad (HIT) family protein</fullName>
    </submittedName>
</protein>
<gene>
    <name evidence="5" type="ORF">SAMN02982931_00916</name>
</gene>
<dbReference type="SUPFAM" id="SSF54197">
    <property type="entry name" value="HIT-like"/>
    <property type="match status" value="1"/>
</dbReference>
<reference evidence="5 6" key="1">
    <citation type="submission" date="2016-10" db="EMBL/GenBank/DDBJ databases">
        <authorList>
            <person name="de Groot N.N."/>
        </authorList>
    </citation>
    <scope>NUCLEOTIDE SEQUENCE [LARGE SCALE GENOMIC DNA]</scope>
    <source>
        <strain evidence="5 6">ATCC 35022</strain>
    </source>
</reference>
<accession>A0A1G6AVG0</accession>
<name>A0A1G6AVG0_9HYPH</name>
<dbReference type="STRING" id="665467.SAMN02982931_00916"/>
<dbReference type="InterPro" id="IPR011146">
    <property type="entry name" value="HIT-like"/>
</dbReference>
<evidence type="ECO:0000256" key="1">
    <source>
        <dbReference type="PIRSR" id="PIRSR601310-1"/>
    </source>
</evidence>
<evidence type="ECO:0000313" key="5">
    <source>
        <dbReference type="EMBL" id="SDB12370.1"/>
    </source>
</evidence>
<dbReference type="OrthoDB" id="9784774at2"/>
<dbReference type="InterPro" id="IPR039384">
    <property type="entry name" value="HINT"/>
</dbReference>
<dbReference type="EMBL" id="FMXQ01000002">
    <property type="protein sequence ID" value="SDB12370.1"/>
    <property type="molecule type" value="Genomic_DNA"/>
</dbReference>
<feature type="active site" description="Tele-AMP-histidine intermediate" evidence="1">
    <location>
        <position position="105"/>
    </location>
</feature>
<evidence type="ECO:0000259" key="4">
    <source>
        <dbReference type="PROSITE" id="PS51084"/>
    </source>
</evidence>
<dbReference type="Gene3D" id="3.30.428.10">
    <property type="entry name" value="HIT-like"/>
    <property type="match status" value="1"/>
</dbReference>